<feature type="compositionally biased region" description="Basic and acidic residues" evidence="8">
    <location>
        <begin position="85"/>
        <end position="95"/>
    </location>
</feature>
<dbReference type="InterPro" id="IPR028160">
    <property type="entry name" value="Slx9-like"/>
</dbReference>
<evidence type="ECO:0000313" key="9">
    <source>
        <dbReference type="EMBL" id="QGN15515.1"/>
    </source>
</evidence>
<evidence type="ECO:0000256" key="5">
    <source>
        <dbReference type="ARBA" id="ARBA00022517"/>
    </source>
</evidence>
<feature type="compositionally biased region" description="Polar residues" evidence="8">
    <location>
        <begin position="55"/>
        <end position="73"/>
    </location>
</feature>
<dbReference type="Proteomes" id="UP000422736">
    <property type="component" value="Chromosome 3"/>
</dbReference>
<evidence type="ECO:0000256" key="3">
    <source>
        <dbReference type="ARBA" id="ARBA00011523"/>
    </source>
</evidence>
<comment type="similarity">
    <text evidence="2">Belongs to the SLX9 family.</text>
</comment>
<keyword evidence="5" id="KW-0690">Ribosome biogenesis</keyword>
<keyword evidence="10" id="KW-1185">Reference proteome</keyword>
<comment type="subunit">
    <text evidence="3">Interacts with the 35S, 23S and 20S pre-rRNAs and with the U3 snoRNA.</text>
</comment>
<feature type="compositionally biased region" description="Basic residues" evidence="8">
    <location>
        <begin position="1"/>
        <end position="13"/>
    </location>
</feature>
<evidence type="ECO:0000256" key="7">
    <source>
        <dbReference type="ARBA" id="ARBA00025083"/>
    </source>
</evidence>
<dbReference type="Pfam" id="PF15341">
    <property type="entry name" value="SLX9"/>
    <property type="match status" value="1"/>
</dbReference>
<sequence length="194" mass="21973">MVAKKRTGLRAKAARLSNVEAERDEDARVVSELPPDPKAFLHQHRETKKEKLQAKSENFISRITEQNKNMSGISKSSLRRRKRKMRDELKPKMDDLLNSLQQEGVLDDEETTPGNKEEVVSVTKVTKSAAYGSVTANSTAVKGQLRKNEPNIKNQKGAKLLAKQESKRFNEVLANEAFQKSPFEALKEAIRMRQ</sequence>
<accession>A0ABX6ET59</accession>
<gene>
    <name evidence="9" type="primary">SLX9</name>
    <name evidence="9" type="ORF">FIM1_2206</name>
</gene>
<evidence type="ECO:0000256" key="1">
    <source>
        <dbReference type="ARBA" id="ARBA00004604"/>
    </source>
</evidence>
<keyword evidence="6" id="KW-0539">Nucleus</keyword>
<comment type="function">
    <text evidence="7">Involved in ribosome biogenesis. Required for normal pre-rRNA processing in internal transcribed spacer 1 (ITS1). May be involved in the movements of the replication forks.</text>
</comment>
<comment type="subcellular location">
    <subcellularLocation>
        <location evidence="1">Nucleus</location>
        <location evidence="1">Nucleolus</location>
    </subcellularLocation>
</comment>
<evidence type="ECO:0000256" key="6">
    <source>
        <dbReference type="ARBA" id="ARBA00023242"/>
    </source>
</evidence>
<protein>
    <recommendedName>
        <fullName evidence="4">Ribosome biogenesis protein SLX9</fullName>
    </recommendedName>
</protein>
<dbReference type="EMBL" id="CP015056">
    <property type="protein sequence ID" value="QGN15515.1"/>
    <property type="molecule type" value="Genomic_DNA"/>
</dbReference>
<evidence type="ECO:0000256" key="8">
    <source>
        <dbReference type="SAM" id="MobiDB-lite"/>
    </source>
</evidence>
<feature type="region of interest" description="Disordered" evidence="8">
    <location>
        <begin position="1"/>
        <end position="95"/>
    </location>
</feature>
<evidence type="ECO:0000256" key="4">
    <source>
        <dbReference type="ARBA" id="ARBA00021321"/>
    </source>
</evidence>
<evidence type="ECO:0000256" key="2">
    <source>
        <dbReference type="ARBA" id="ARBA00011022"/>
    </source>
</evidence>
<reference evidence="9 10" key="2">
    <citation type="submission" date="2019-11" db="EMBL/GenBank/DDBJ databases">
        <authorList>
            <person name="Lu H."/>
        </authorList>
    </citation>
    <scope>NUCLEOTIDE SEQUENCE [LARGE SCALE GENOMIC DNA]</scope>
    <source>
        <strain evidence="9 10">FIM1</strain>
    </source>
</reference>
<reference evidence="9 10" key="1">
    <citation type="submission" date="2016-03" db="EMBL/GenBank/DDBJ databases">
        <title>How can Kluyveromyces marxianus grow so fast - potential evolutionary course in Saccharomyces Complex revealed by comparative genomics.</title>
        <authorList>
            <person name="Mo W."/>
            <person name="Lu W."/>
            <person name="Yang X."/>
            <person name="Qi J."/>
            <person name="Lv H."/>
        </authorList>
    </citation>
    <scope>NUCLEOTIDE SEQUENCE [LARGE SCALE GENOMIC DNA]</scope>
    <source>
        <strain evidence="9 10">FIM1</strain>
    </source>
</reference>
<organism evidence="9 10">
    <name type="scientific">Kluyveromyces marxianus</name>
    <name type="common">Yeast</name>
    <name type="synonym">Candida kefyr</name>
    <dbReference type="NCBI Taxonomy" id="4911"/>
    <lineage>
        <taxon>Eukaryota</taxon>
        <taxon>Fungi</taxon>
        <taxon>Dikarya</taxon>
        <taxon>Ascomycota</taxon>
        <taxon>Saccharomycotina</taxon>
        <taxon>Saccharomycetes</taxon>
        <taxon>Saccharomycetales</taxon>
        <taxon>Saccharomycetaceae</taxon>
        <taxon>Kluyveromyces</taxon>
    </lineage>
</organism>
<feature type="compositionally biased region" description="Basic and acidic residues" evidence="8">
    <location>
        <begin position="43"/>
        <end position="54"/>
    </location>
</feature>
<proteinExistence type="inferred from homology"/>
<name>A0ABX6ET59_KLUMA</name>
<evidence type="ECO:0000313" key="10">
    <source>
        <dbReference type="Proteomes" id="UP000422736"/>
    </source>
</evidence>